<feature type="domain" description="G-protein coupled receptors family 1 profile" evidence="10">
    <location>
        <begin position="46"/>
        <end position="314"/>
    </location>
</feature>
<keyword evidence="7" id="KW-0807">Transducer</keyword>
<evidence type="ECO:0000256" key="2">
    <source>
        <dbReference type="ARBA" id="ARBA00022692"/>
    </source>
</evidence>
<keyword evidence="5 9" id="KW-0472">Membrane</keyword>
<name>A0AAN8FHT6_TRICO</name>
<dbReference type="InterPro" id="IPR000276">
    <property type="entry name" value="GPCR_Rhodpsn"/>
</dbReference>
<dbReference type="Pfam" id="PF00001">
    <property type="entry name" value="7tm_1"/>
    <property type="match status" value="1"/>
</dbReference>
<feature type="transmembrane region" description="Helical" evidence="9">
    <location>
        <begin position="199"/>
        <end position="221"/>
    </location>
</feature>
<keyword evidence="3 9" id="KW-1133">Transmembrane helix</keyword>
<dbReference type="GO" id="GO:0004930">
    <property type="term" value="F:G protein-coupled receptor activity"/>
    <property type="evidence" value="ECO:0007669"/>
    <property type="project" value="UniProtKB-KW"/>
</dbReference>
<sequence length="410" mass="45293">MVSLQVEYVAEDDVLADIALKTSTSVSLRTTNAILLALLLLASYVLNIILLCTVYTSRKMRTSLIYLMFCHIAIINMLDLSLSVLLSLLNIANGIWIFGDGWCRVNATVQEFCQLYMLMTLTVIVVERATELVTEFPMFTHQKIIQGILTKKHVLGLSLVLLLVCLAVVIPIATGALFVKPFRNRYVCAIGSGASLGYTLARLLIFAVCLCVILVCTTAIFRKREGRSLPQQTHDYSDFIRRNRAKQELLSRAKLAVLLVCIYVLVEGPYISLCLTYEIFTSILTGGAIDIPQDLDTLITWLKFAFPLLSPMAILCWCSDISGGVKELFLCRSYDPPIIGPSISGYKGIGTIPGVMTLVATHEGLQLKLPTSDVTPSMPDFSPEHANSPHSWPQKAKTTSIGMRGNHNRQ</sequence>
<feature type="transmembrane region" description="Helical" evidence="9">
    <location>
        <begin position="64"/>
        <end position="95"/>
    </location>
</feature>
<organism evidence="11 12">
    <name type="scientific">Trichostrongylus colubriformis</name>
    <name type="common">Black scour worm</name>
    <dbReference type="NCBI Taxonomy" id="6319"/>
    <lineage>
        <taxon>Eukaryota</taxon>
        <taxon>Metazoa</taxon>
        <taxon>Ecdysozoa</taxon>
        <taxon>Nematoda</taxon>
        <taxon>Chromadorea</taxon>
        <taxon>Rhabditida</taxon>
        <taxon>Rhabditina</taxon>
        <taxon>Rhabditomorpha</taxon>
        <taxon>Strongyloidea</taxon>
        <taxon>Trichostrongylidae</taxon>
        <taxon>Trichostrongylus</taxon>
    </lineage>
</organism>
<dbReference type="InterPro" id="IPR017452">
    <property type="entry name" value="GPCR_Rhodpsn_7TM"/>
</dbReference>
<evidence type="ECO:0000256" key="8">
    <source>
        <dbReference type="SAM" id="MobiDB-lite"/>
    </source>
</evidence>
<feature type="transmembrane region" description="Helical" evidence="9">
    <location>
        <begin position="249"/>
        <end position="266"/>
    </location>
</feature>
<reference evidence="11 12" key="1">
    <citation type="submission" date="2019-10" db="EMBL/GenBank/DDBJ databases">
        <title>Assembly and Annotation for the nematode Trichostrongylus colubriformis.</title>
        <authorList>
            <person name="Martin J."/>
        </authorList>
    </citation>
    <scope>NUCLEOTIDE SEQUENCE [LARGE SCALE GENOMIC DNA]</scope>
    <source>
        <strain evidence="11">G859</strain>
        <tissue evidence="11">Whole worm</tissue>
    </source>
</reference>
<accession>A0AAN8FHT6</accession>
<dbReference type="GO" id="GO:0005886">
    <property type="term" value="C:plasma membrane"/>
    <property type="evidence" value="ECO:0007669"/>
    <property type="project" value="TreeGrafter"/>
</dbReference>
<dbReference type="PANTHER" id="PTHR45695">
    <property type="entry name" value="LEUCOKININ RECEPTOR-RELATED"/>
    <property type="match status" value="1"/>
</dbReference>
<evidence type="ECO:0000256" key="9">
    <source>
        <dbReference type="SAM" id="Phobius"/>
    </source>
</evidence>
<evidence type="ECO:0000313" key="12">
    <source>
        <dbReference type="Proteomes" id="UP001331761"/>
    </source>
</evidence>
<evidence type="ECO:0000256" key="1">
    <source>
        <dbReference type="ARBA" id="ARBA00004141"/>
    </source>
</evidence>
<dbReference type="SUPFAM" id="SSF81321">
    <property type="entry name" value="Family A G protein-coupled receptor-like"/>
    <property type="match status" value="1"/>
</dbReference>
<dbReference type="PROSITE" id="PS50262">
    <property type="entry name" value="G_PROTEIN_RECEP_F1_2"/>
    <property type="match status" value="1"/>
</dbReference>
<evidence type="ECO:0000256" key="5">
    <source>
        <dbReference type="ARBA" id="ARBA00023136"/>
    </source>
</evidence>
<evidence type="ECO:0000256" key="3">
    <source>
        <dbReference type="ARBA" id="ARBA00022989"/>
    </source>
</evidence>
<feature type="transmembrane region" description="Helical" evidence="9">
    <location>
        <begin position="33"/>
        <end position="52"/>
    </location>
</feature>
<evidence type="ECO:0000256" key="7">
    <source>
        <dbReference type="ARBA" id="ARBA00023224"/>
    </source>
</evidence>
<keyword evidence="4" id="KW-0297">G-protein coupled receptor</keyword>
<keyword evidence="2 9" id="KW-0812">Transmembrane</keyword>
<feature type="compositionally biased region" description="Polar residues" evidence="8">
    <location>
        <begin position="388"/>
        <end position="401"/>
    </location>
</feature>
<comment type="caution">
    <text evidence="11">The sequence shown here is derived from an EMBL/GenBank/DDBJ whole genome shotgun (WGS) entry which is preliminary data.</text>
</comment>
<feature type="region of interest" description="Disordered" evidence="8">
    <location>
        <begin position="376"/>
        <end position="410"/>
    </location>
</feature>
<feature type="transmembrane region" description="Helical" evidence="9">
    <location>
        <begin position="154"/>
        <end position="179"/>
    </location>
</feature>
<evidence type="ECO:0000313" key="11">
    <source>
        <dbReference type="EMBL" id="KAK5978956.1"/>
    </source>
</evidence>
<evidence type="ECO:0000259" key="10">
    <source>
        <dbReference type="PROSITE" id="PS50262"/>
    </source>
</evidence>
<dbReference type="PANTHER" id="PTHR45695:SF9">
    <property type="entry name" value="LEUCOKININ RECEPTOR"/>
    <property type="match status" value="1"/>
</dbReference>
<dbReference type="Gene3D" id="1.20.1070.10">
    <property type="entry name" value="Rhodopsin 7-helix transmembrane proteins"/>
    <property type="match status" value="1"/>
</dbReference>
<comment type="subcellular location">
    <subcellularLocation>
        <location evidence="1">Membrane</location>
        <topology evidence="1">Multi-pass membrane protein</topology>
    </subcellularLocation>
</comment>
<dbReference type="CDD" id="cd00637">
    <property type="entry name" value="7tm_classA_rhodopsin-like"/>
    <property type="match status" value="1"/>
</dbReference>
<gene>
    <name evidence="11" type="ORF">GCK32_004705</name>
</gene>
<dbReference type="Proteomes" id="UP001331761">
    <property type="component" value="Unassembled WGS sequence"/>
</dbReference>
<dbReference type="AlphaFoldDB" id="A0AAN8FHT6"/>
<keyword evidence="6 11" id="KW-0675">Receptor</keyword>
<evidence type="ECO:0000256" key="6">
    <source>
        <dbReference type="ARBA" id="ARBA00023170"/>
    </source>
</evidence>
<protein>
    <submittedName>
        <fullName evidence="11">G protein-coupled receptor</fullName>
    </submittedName>
</protein>
<proteinExistence type="predicted"/>
<dbReference type="EMBL" id="WIXE01008821">
    <property type="protein sequence ID" value="KAK5978956.1"/>
    <property type="molecule type" value="Genomic_DNA"/>
</dbReference>
<feature type="transmembrane region" description="Helical" evidence="9">
    <location>
        <begin position="115"/>
        <end position="133"/>
    </location>
</feature>
<evidence type="ECO:0000256" key="4">
    <source>
        <dbReference type="ARBA" id="ARBA00023040"/>
    </source>
</evidence>
<keyword evidence="12" id="KW-1185">Reference proteome</keyword>